<accession>A0A7C1II77</accession>
<gene>
    <name evidence="2" type="ORF">ENO04_04590</name>
</gene>
<feature type="transmembrane region" description="Helical" evidence="1">
    <location>
        <begin position="12"/>
        <end position="34"/>
    </location>
</feature>
<reference evidence="2" key="1">
    <citation type="journal article" date="2020" name="mSystems">
        <title>Genome- and Community-Level Interaction Insights into Carbon Utilization and Element Cycling Functions of Hydrothermarchaeota in Hydrothermal Sediment.</title>
        <authorList>
            <person name="Zhou Z."/>
            <person name="Liu Y."/>
            <person name="Xu W."/>
            <person name="Pan J."/>
            <person name="Luo Z.H."/>
            <person name="Li M."/>
        </authorList>
    </citation>
    <scope>NUCLEOTIDE SEQUENCE [LARGE SCALE GENOMIC DNA]</scope>
    <source>
        <strain evidence="2">SpSt-123</strain>
    </source>
</reference>
<keyword evidence="1" id="KW-0472">Membrane</keyword>
<name>A0A7C1II77_9CREN</name>
<feature type="transmembrane region" description="Helical" evidence="1">
    <location>
        <begin position="149"/>
        <end position="174"/>
    </location>
</feature>
<sequence>MSGELMYRARVAILYSALLSLILALSAYTSLFLGLDPKTWIPLALADSINPCEIVTQVTIGVSVAIASTVTTGFVTAIIYAFGVVTSYYLLGLGLSFIAVFIPTWLAGSVAIVYGGYVLLKSILVEEESCPSCVERGKSKLHYLNLGYIGAYALGFLIGLTISPCTIGPYPIFLTLIKELSMMNKLIALLSYNLIFGAPLFLVSFAISVAELSQKTQLAILRNYRKIKIASGILMMGIGIYILYLYHP</sequence>
<dbReference type="PANTHER" id="PTHR31272">
    <property type="entry name" value="CYTOCHROME C-TYPE BIOGENESIS PROTEIN HI_1454-RELATED"/>
    <property type="match status" value="1"/>
</dbReference>
<feature type="transmembrane region" description="Helical" evidence="1">
    <location>
        <begin position="186"/>
        <end position="207"/>
    </location>
</feature>
<evidence type="ECO:0000313" key="2">
    <source>
        <dbReference type="EMBL" id="HDS10873.1"/>
    </source>
</evidence>
<dbReference type="PANTHER" id="PTHR31272:SF9">
    <property type="entry name" value="BLL1027 PROTEIN"/>
    <property type="match status" value="1"/>
</dbReference>
<feature type="transmembrane region" description="Helical" evidence="1">
    <location>
        <begin position="54"/>
        <end position="82"/>
    </location>
</feature>
<dbReference type="AlphaFoldDB" id="A0A7C1II77"/>
<dbReference type="EMBL" id="DSDY01000141">
    <property type="protein sequence ID" value="HDS10873.1"/>
    <property type="molecule type" value="Genomic_DNA"/>
</dbReference>
<evidence type="ECO:0000256" key="1">
    <source>
        <dbReference type="SAM" id="Phobius"/>
    </source>
</evidence>
<feature type="transmembrane region" description="Helical" evidence="1">
    <location>
        <begin position="227"/>
        <end position="246"/>
    </location>
</feature>
<dbReference type="InterPro" id="IPR051790">
    <property type="entry name" value="Cytochrome_c-biogenesis_DsbD"/>
</dbReference>
<proteinExistence type="predicted"/>
<protein>
    <submittedName>
        <fullName evidence="2">Uncharacterized protein</fullName>
    </submittedName>
</protein>
<keyword evidence="1" id="KW-1133">Transmembrane helix</keyword>
<comment type="caution">
    <text evidence="2">The sequence shown here is derived from an EMBL/GenBank/DDBJ whole genome shotgun (WGS) entry which is preliminary data.</text>
</comment>
<keyword evidence="1" id="KW-0812">Transmembrane</keyword>
<organism evidence="2">
    <name type="scientific">Fervidicoccus fontis</name>
    <dbReference type="NCBI Taxonomy" id="683846"/>
    <lineage>
        <taxon>Archaea</taxon>
        <taxon>Thermoproteota</taxon>
        <taxon>Thermoprotei</taxon>
        <taxon>Fervidicoccales</taxon>
        <taxon>Fervidicoccaceae</taxon>
        <taxon>Fervidicoccus</taxon>
    </lineage>
</organism>
<feature type="transmembrane region" description="Helical" evidence="1">
    <location>
        <begin position="89"/>
        <end position="114"/>
    </location>
</feature>